<keyword evidence="8" id="KW-1185">Reference proteome</keyword>
<dbReference type="CDD" id="cd19411">
    <property type="entry name" value="MCP2201-like_sensor"/>
    <property type="match status" value="1"/>
</dbReference>
<feature type="coiled-coil region" evidence="4">
    <location>
        <begin position="390"/>
        <end position="417"/>
    </location>
</feature>
<keyword evidence="3" id="KW-0807">Transducer</keyword>
<dbReference type="RefSeq" id="WP_128360164.1">
    <property type="nucleotide sequence ID" value="NZ_CP053840.1"/>
</dbReference>
<keyword evidence="1" id="KW-0145">Chemotaxis</keyword>
<accession>A0AAE7BB98</accession>
<dbReference type="PRINTS" id="PR00260">
    <property type="entry name" value="CHEMTRNSDUCR"/>
</dbReference>
<dbReference type="Gene3D" id="1.10.287.950">
    <property type="entry name" value="Methyl-accepting chemotaxis protein"/>
    <property type="match status" value="1"/>
</dbReference>
<keyword evidence="4" id="KW-0175">Coiled coil</keyword>
<protein>
    <submittedName>
        <fullName evidence="7">4HB sensor-containing MCP-domain signal transduction protein</fullName>
    </submittedName>
</protein>
<dbReference type="EMBL" id="CP053840">
    <property type="protein sequence ID" value="QKF67219.1"/>
    <property type="molecule type" value="Genomic_DNA"/>
</dbReference>
<reference evidence="7 8" key="1">
    <citation type="submission" date="2020-05" db="EMBL/GenBank/DDBJ databases">
        <title>Complete genome sequencing of Campylobacter and Arcobacter type strains.</title>
        <authorList>
            <person name="Miller W.G."/>
            <person name="Yee E."/>
        </authorList>
    </citation>
    <scope>NUCLEOTIDE SEQUENCE [LARGE SCALE GENOMIC DNA]</scope>
    <source>
        <strain evidence="7 8">LMG 26156</strain>
    </source>
</reference>
<feature type="domain" description="Methyl-accepting transducer" evidence="6">
    <location>
        <begin position="378"/>
        <end position="603"/>
    </location>
</feature>
<dbReference type="InterPro" id="IPR004090">
    <property type="entry name" value="Chemotax_Me-accpt_rcpt"/>
</dbReference>
<evidence type="ECO:0000256" key="4">
    <source>
        <dbReference type="SAM" id="Coils"/>
    </source>
</evidence>
<dbReference type="InterPro" id="IPR024478">
    <property type="entry name" value="HlyB_4HB_MCP"/>
</dbReference>
<evidence type="ECO:0000256" key="1">
    <source>
        <dbReference type="ARBA" id="ARBA00022500"/>
    </source>
</evidence>
<dbReference type="Gene3D" id="6.10.340.10">
    <property type="match status" value="1"/>
</dbReference>
<evidence type="ECO:0000259" key="6">
    <source>
        <dbReference type="PROSITE" id="PS50111"/>
    </source>
</evidence>
<evidence type="ECO:0000256" key="2">
    <source>
        <dbReference type="ARBA" id="ARBA00029447"/>
    </source>
</evidence>
<dbReference type="AlphaFoldDB" id="A0AAE7BB98"/>
<gene>
    <name evidence="7" type="ORF">AVENP_1673</name>
</gene>
<name>A0AAE7BB98_9BACT</name>
<dbReference type="InterPro" id="IPR004089">
    <property type="entry name" value="MCPsignal_dom"/>
</dbReference>
<sequence>MFHNMTISKKLYSGFFIMIAIIIIITSIGIMKVNYIDTTLQDIVEVNSVKQRYAINFRGSVHDRAIAIRDLVLSSNKDDDLFKKSYENIKKLEDYYAKSAEPLKAIFKESLNVDDKEKEILARINNTEAKTLPMITKIIELKSNNQDEEAKDLLLTQAKESLRTWLNDINEFIDYEENKNQIATPKAREVASSFSYIMISVLIVSLIIGVLIAFLISNQIISSVTKVQIGLQNFFDFLNKKTKNSAMIDLNSKDEFGDMAQTINSNIHSIEIGIKQDEEFVNDIARFAKQIGSGNLVAKISKDTQTKSLLELKEILTNMQNELEQSIAKNIPTLLSVLESFKKHDFTAKFPDAHSKVAVAINQLGNVISTLLNQSLSVGKTLESSSASLIENVNELNLSANEAAASLEETAAALEQITGTVKSNSNNVAKMSGFANEVNSSAKEGQELAKSTSAAMTEISQQVNTINDAISIIDQIAFQTNILSLNAAVEAATAGEAGKGFAVVAAEVRNLANRSAEAAREIKNIVEQATSKATYGKTISDKMSKGYEELIINIDKTTDIIQDIAKASKEQEIGIYQINDAINLLDKQTQKNANIASQTRDIAVKNDSIAKEMVSDLSNKKF</sequence>
<dbReference type="KEGG" id="avp:AVENP_1673"/>
<dbReference type="Pfam" id="PF12729">
    <property type="entry name" value="4HB_MCP_1"/>
    <property type="match status" value="1"/>
</dbReference>
<feature type="transmembrane region" description="Helical" evidence="5">
    <location>
        <begin position="12"/>
        <end position="31"/>
    </location>
</feature>
<dbReference type="InterPro" id="IPR051310">
    <property type="entry name" value="MCP_chemotaxis"/>
</dbReference>
<proteinExistence type="inferred from homology"/>
<dbReference type="Proteomes" id="UP000503482">
    <property type="component" value="Chromosome"/>
</dbReference>
<evidence type="ECO:0000256" key="5">
    <source>
        <dbReference type="SAM" id="Phobius"/>
    </source>
</evidence>
<dbReference type="SMART" id="SM00283">
    <property type="entry name" value="MA"/>
    <property type="match status" value="1"/>
</dbReference>
<keyword evidence="5" id="KW-1133">Transmembrane helix</keyword>
<organism evidence="7 8">
    <name type="scientific">Arcobacter venerupis</name>
    <dbReference type="NCBI Taxonomy" id="1054033"/>
    <lineage>
        <taxon>Bacteria</taxon>
        <taxon>Pseudomonadati</taxon>
        <taxon>Campylobacterota</taxon>
        <taxon>Epsilonproteobacteria</taxon>
        <taxon>Campylobacterales</taxon>
        <taxon>Arcobacteraceae</taxon>
        <taxon>Arcobacter</taxon>
    </lineage>
</organism>
<dbReference type="GO" id="GO:0006935">
    <property type="term" value="P:chemotaxis"/>
    <property type="evidence" value="ECO:0007669"/>
    <property type="project" value="UniProtKB-KW"/>
</dbReference>
<feature type="transmembrane region" description="Helical" evidence="5">
    <location>
        <begin position="194"/>
        <end position="216"/>
    </location>
</feature>
<dbReference type="PANTHER" id="PTHR43531">
    <property type="entry name" value="PROTEIN ICFG"/>
    <property type="match status" value="1"/>
</dbReference>
<dbReference type="SUPFAM" id="SSF58104">
    <property type="entry name" value="Methyl-accepting chemotaxis protein (MCP) signaling domain"/>
    <property type="match status" value="1"/>
</dbReference>
<dbReference type="GO" id="GO:0005886">
    <property type="term" value="C:plasma membrane"/>
    <property type="evidence" value="ECO:0007669"/>
    <property type="project" value="TreeGrafter"/>
</dbReference>
<keyword evidence="5" id="KW-0812">Transmembrane</keyword>
<evidence type="ECO:0000313" key="8">
    <source>
        <dbReference type="Proteomes" id="UP000503482"/>
    </source>
</evidence>
<evidence type="ECO:0000256" key="3">
    <source>
        <dbReference type="PROSITE-ProRule" id="PRU00284"/>
    </source>
</evidence>
<keyword evidence="5" id="KW-0472">Membrane</keyword>
<dbReference type="Pfam" id="PF00015">
    <property type="entry name" value="MCPsignal"/>
    <property type="match status" value="1"/>
</dbReference>
<evidence type="ECO:0000313" key="7">
    <source>
        <dbReference type="EMBL" id="QKF67219.1"/>
    </source>
</evidence>
<dbReference type="GO" id="GO:0007165">
    <property type="term" value="P:signal transduction"/>
    <property type="evidence" value="ECO:0007669"/>
    <property type="project" value="UniProtKB-KW"/>
</dbReference>
<dbReference type="PROSITE" id="PS50111">
    <property type="entry name" value="CHEMOTAXIS_TRANSDUC_2"/>
    <property type="match status" value="1"/>
</dbReference>
<comment type="similarity">
    <text evidence="2">Belongs to the methyl-accepting chemotaxis (MCP) protein family.</text>
</comment>
<dbReference type="InterPro" id="IPR047347">
    <property type="entry name" value="YvaQ-like_sensor"/>
</dbReference>
<dbReference type="GO" id="GO:0004888">
    <property type="term" value="F:transmembrane signaling receptor activity"/>
    <property type="evidence" value="ECO:0007669"/>
    <property type="project" value="InterPro"/>
</dbReference>
<dbReference type="PANTHER" id="PTHR43531:SF11">
    <property type="entry name" value="METHYL-ACCEPTING CHEMOTAXIS PROTEIN 3"/>
    <property type="match status" value="1"/>
</dbReference>